<comment type="caution">
    <text evidence="2">The sequence shown here is derived from an EMBL/GenBank/DDBJ whole genome shotgun (WGS) entry which is preliminary data.</text>
</comment>
<dbReference type="Proteomes" id="UP000327157">
    <property type="component" value="Chromosome 17"/>
</dbReference>
<name>A0A5N5G6Q0_9ROSA</name>
<reference evidence="2 3" key="3">
    <citation type="submission" date="2019-11" db="EMBL/GenBank/DDBJ databases">
        <title>A de novo genome assembly of a pear dwarfing rootstock.</title>
        <authorList>
            <person name="Wang F."/>
            <person name="Wang J."/>
            <person name="Li S."/>
            <person name="Zhang Y."/>
            <person name="Fang M."/>
            <person name="Ma L."/>
            <person name="Zhao Y."/>
            <person name="Jiang S."/>
        </authorList>
    </citation>
    <scope>NUCLEOTIDE SEQUENCE [LARGE SCALE GENOMIC DNA]</scope>
    <source>
        <strain evidence="2">S2</strain>
        <tissue evidence="2">Leaf</tissue>
    </source>
</reference>
<feature type="compositionally biased region" description="Polar residues" evidence="1">
    <location>
        <begin position="18"/>
        <end position="31"/>
    </location>
</feature>
<evidence type="ECO:0000313" key="3">
    <source>
        <dbReference type="Proteomes" id="UP000327157"/>
    </source>
</evidence>
<dbReference type="OrthoDB" id="1908822at2759"/>
<evidence type="ECO:0000256" key="1">
    <source>
        <dbReference type="SAM" id="MobiDB-lite"/>
    </source>
</evidence>
<reference evidence="2 3" key="1">
    <citation type="submission" date="2019-09" db="EMBL/GenBank/DDBJ databases">
        <authorList>
            <person name="Ou C."/>
        </authorList>
    </citation>
    <scope>NUCLEOTIDE SEQUENCE [LARGE SCALE GENOMIC DNA]</scope>
    <source>
        <strain evidence="2">S2</strain>
        <tissue evidence="2">Leaf</tissue>
    </source>
</reference>
<dbReference type="EMBL" id="SMOL01000487">
    <property type="protein sequence ID" value="KAB2611089.1"/>
    <property type="molecule type" value="Genomic_DNA"/>
</dbReference>
<feature type="region of interest" description="Disordered" evidence="1">
    <location>
        <begin position="1"/>
        <end position="32"/>
    </location>
</feature>
<evidence type="ECO:0000313" key="2">
    <source>
        <dbReference type="EMBL" id="KAB2611089.1"/>
    </source>
</evidence>
<gene>
    <name evidence="2" type="ORF">D8674_019121</name>
</gene>
<accession>A0A5N5G6Q0</accession>
<sequence length="147" mass="16289">MEKPTFNKSVTEDPKTPTPMTSQKPQKTRLPTPQELIPHYKSQGLDSQEATLKVIGDLQTTLFKVISSDRGRKDKILAETSRKIDSTNNILAILNMKVDSKPGFGEAFGIRVASGVILKGIETILPHVIRGFWEIWNTVRSAAKDSA</sequence>
<protein>
    <submittedName>
        <fullName evidence="2">Uncharacterized protein</fullName>
    </submittedName>
</protein>
<keyword evidence="3" id="KW-1185">Reference proteome</keyword>
<proteinExistence type="predicted"/>
<reference evidence="3" key="2">
    <citation type="submission" date="2019-10" db="EMBL/GenBank/DDBJ databases">
        <title>A de novo genome assembly of a pear dwarfing rootstock.</title>
        <authorList>
            <person name="Wang F."/>
            <person name="Wang J."/>
            <person name="Li S."/>
            <person name="Zhang Y."/>
            <person name="Fang M."/>
            <person name="Ma L."/>
            <person name="Zhao Y."/>
            <person name="Jiang S."/>
        </authorList>
    </citation>
    <scope>NUCLEOTIDE SEQUENCE [LARGE SCALE GENOMIC DNA]</scope>
</reference>
<feature type="compositionally biased region" description="Basic and acidic residues" evidence="1">
    <location>
        <begin position="1"/>
        <end position="15"/>
    </location>
</feature>
<dbReference type="AlphaFoldDB" id="A0A5N5G6Q0"/>
<organism evidence="2 3">
    <name type="scientific">Pyrus ussuriensis x Pyrus communis</name>
    <dbReference type="NCBI Taxonomy" id="2448454"/>
    <lineage>
        <taxon>Eukaryota</taxon>
        <taxon>Viridiplantae</taxon>
        <taxon>Streptophyta</taxon>
        <taxon>Embryophyta</taxon>
        <taxon>Tracheophyta</taxon>
        <taxon>Spermatophyta</taxon>
        <taxon>Magnoliopsida</taxon>
        <taxon>eudicotyledons</taxon>
        <taxon>Gunneridae</taxon>
        <taxon>Pentapetalae</taxon>
        <taxon>rosids</taxon>
        <taxon>fabids</taxon>
        <taxon>Rosales</taxon>
        <taxon>Rosaceae</taxon>
        <taxon>Amygdaloideae</taxon>
        <taxon>Maleae</taxon>
        <taxon>Pyrus</taxon>
    </lineage>
</organism>